<sequence length="534" mass="60370">MEFLLFEHISGYALFELREYEDIVASRTSHLYADASRLSQILRLVSFFKFDTQELAFEHLDLIAQNTVHEDLKNFLLLNQVEVVHCDRSIQQALCSMGFRTKLSDFIQRAVRMNQNKLLNIGDAEQRRLVLSASHNFSRRKIEYNVKREDNLIIQSILMAEQLEKDIDSYSKKLSNAYDFYFPELKDVFGNLGEFVNVVEILGDIRHDLAPKLQRIEERYGREKSMEVASCIETTIGNPVDADDVKNMRQVVGIIGEKMQILEGLGAYLEKKLATVAPNLAALVGCTMAAKLIAHAGGLLNLAKCPSSTVQVLGAESALFRALKTKSATPKHGILFKSRALLKTDAANKGRIARFLASKISLASRIDYFGEERTDAYGRELKLLVDKKIKSLITNGKVERTDMVLERVAEKIARFPFSIEGVEKECPISTTIERKENIVSLSLPFDLNLSVRDATLKLKKSHGKSFIYVFSFSGLSAAKAFVENPAVCVGEERETDCGALEEEMNRFMAEYESCERKVVKKVKVYDEDGFYEYI</sequence>
<evidence type="ECO:0000313" key="7">
    <source>
        <dbReference type="EMBL" id="KAL0266167.1"/>
    </source>
</evidence>
<gene>
    <name evidence="7" type="ORF">PYX00_011884</name>
</gene>
<protein>
    <recommendedName>
        <fullName evidence="5">Nucleolar protein 56</fullName>
    </recommendedName>
</protein>
<dbReference type="InterPro" id="IPR036070">
    <property type="entry name" value="Nop_dom_sf"/>
</dbReference>
<evidence type="ECO:0000256" key="3">
    <source>
        <dbReference type="ARBA" id="ARBA00022517"/>
    </source>
</evidence>
<dbReference type="PROSITE" id="PS51358">
    <property type="entry name" value="NOP"/>
    <property type="match status" value="1"/>
</dbReference>
<dbReference type="InterPro" id="IPR012976">
    <property type="entry name" value="NOSIC"/>
</dbReference>
<dbReference type="InterPro" id="IPR012974">
    <property type="entry name" value="NOP58/56_N"/>
</dbReference>
<name>A0AAW2H8Y8_9NEOP</name>
<evidence type="ECO:0000256" key="1">
    <source>
        <dbReference type="ARBA" id="ARBA00004604"/>
    </source>
</evidence>
<dbReference type="InterPro" id="IPR042239">
    <property type="entry name" value="Nop_C"/>
</dbReference>
<dbReference type="SMART" id="SM00931">
    <property type="entry name" value="NOSIC"/>
    <property type="match status" value="1"/>
</dbReference>
<dbReference type="GO" id="GO:0030515">
    <property type="term" value="F:snoRNA binding"/>
    <property type="evidence" value="ECO:0007669"/>
    <property type="project" value="InterPro"/>
</dbReference>
<keyword evidence="4" id="KW-0539">Nucleus</keyword>
<dbReference type="InterPro" id="IPR045056">
    <property type="entry name" value="Nop56/Nop58"/>
</dbReference>
<dbReference type="SUPFAM" id="SSF89124">
    <property type="entry name" value="Nop domain"/>
    <property type="match status" value="1"/>
</dbReference>
<dbReference type="Pfam" id="PF08156">
    <property type="entry name" value="NOP5NT"/>
    <property type="match status" value="1"/>
</dbReference>
<evidence type="ECO:0000256" key="4">
    <source>
        <dbReference type="ARBA" id="ARBA00023242"/>
    </source>
</evidence>
<dbReference type="InterPro" id="IPR002687">
    <property type="entry name" value="Nop_dom"/>
</dbReference>
<feature type="domain" description="Nop" evidence="6">
    <location>
        <begin position="276"/>
        <end position="394"/>
    </location>
</feature>
<dbReference type="InterPro" id="IPR031533">
    <property type="entry name" value="DUF5093"/>
</dbReference>
<dbReference type="Pfam" id="PF17011">
    <property type="entry name" value="DUF5093"/>
    <property type="match status" value="1"/>
</dbReference>
<comment type="caution">
    <text evidence="7">The sequence shown here is derived from an EMBL/GenBank/DDBJ whole genome shotgun (WGS) entry which is preliminary data.</text>
</comment>
<evidence type="ECO:0000256" key="2">
    <source>
        <dbReference type="ARBA" id="ARBA00009211"/>
    </source>
</evidence>
<evidence type="ECO:0000256" key="5">
    <source>
        <dbReference type="ARBA" id="ARBA00040742"/>
    </source>
</evidence>
<comment type="similarity">
    <text evidence="2">Belongs to the NOP5/NOP56 family.</text>
</comment>
<dbReference type="EMBL" id="JARGDH010000006">
    <property type="protein sequence ID" value="KAL0266167.1"/>
    <property type="molecule type" value="Genomic_DNA"/>
</dbReference>
<keyword evidence="3" id="KW-0690">Ribosome biogenesis</keyword>
<dbReference type="GO" id="GO:0042254">
    <property type="term" value="P:ribosome biogenesis"/>
    <property type="evidence" value="ECO:0007669"/>
    <property type="project" value="UniProtKB-KW"/>
</dbReference>
<dbReference type="AlphaFoldDB" id="A0AAW2H8Y8"/>
<dbReference type="GO" id="GO:0031428">
    <property type="term" value="C:box C/D methylation guide snoRNP complex"/>
    <property type="evidence" value="ECO:0007669"/>
    <property type="project" value="InterPro"/>
</dbReference>
<accession>A0AAW2H8Y8</accession>
<evidence type="ECO:0000259" key="6">
    <source>
        <dbReference type="PROSITE" id="PS51358"/>
    </source>
</evidence>
<dbReference type="GO" id="GO:0032040">
    <property type="term" value="C:small-subunit processome"/>
    <property type="evidence" value="ECO:0007669"/>
    <property type="project" value="InterPro"/>
</dbReference>
<reference evidence="7" key="1">
    <citation type="journal article" date="2024" name="Gigascience">
        <title>Chromosome-level genome of the poultry shaft louse Menopon gallinae provides insight into the host-switching and adaptive evolution of parasitic lice.</title>
        <authorList>
            <person name="Xu Y."/>
            <person name="Ma L."/>
            <person name="Liu S."/>
            <person name="Liang Y."/>
            <person name="Liu Q."/>
            <person name="He Z."/>
            <person name="Tian L."/>
            <person name="Duan Y."/>
            <person name="Cai W."/>
            <person name="Li H."/>
            <person name="Song F."/>
        </authorList>
    </citation>
    <scope>NUCLEOTIDE SEQUENCE</scope>
    <source>
        <strain evidence="7">Cailab_2023a</strain>
    </source>
</reference>
<proteinExistence type="inferred from homology"/>
<dbReference type="Pfam" id="PF01798">
    <property type="entry name" value="Nop"/>
    <property type="match status" value="1"/>
</dbReference>
<organism evidence="7">
    <name type="scientific">Menopon gallinae</name>
    <name type="common">poultry shaft louse</name>
    <dbReference type="NCBI Taxonomy" id="328185"/>
    <lineage>
        <taxon>Eukaryota</taxon>
        <taxon>Metazoa</taxon>
        <taxon>Ecdysozoa</taxon>
        <taxon>Arthropoda</taxon>
        <taxon>Hexapoda</taxon>
        <taxon>Insecta</taxon>
        <taxon>Pterygota</taxon>
        <taxon>Neoptera</taxon>
        <taxon>Paraneoptera</taxon>
        <taxon>Psocodea</taxon>
        <taxon>Troctomorpha</taxon>
        <taxon>Phthiraptera</taxon>
        <taxon>Amblycera</taxon>
        <taxon>Menoponidae</taxon>
        <taxon>Menopon</taxon>
    </lineage>
</organism>
<dbReference type="Gene3D" id="1.10.246.90">
    <property type="entry name" value="Nop domain"/>
    <property type="match status" value="1"/>
</dbReference>
<dbReference type="PANTHER" id="PTHR10894:SF0">
    <property type="entry name" value="NUCLEOLAR PROTEIN 56"/>
    <property type="match status" value="1"/>
</dbReference>
<comment type="subcellular location">
    <subcellularLocation>
        <location evidence="1">Nucleus</location>
        <location evidence="1">Nucleolus</location>
    </subcellularLocation>
</comment>
<dbReference type="PANTHER" id="PTHR10894">
    <property type="entry name" value="NUCLEOLAR PROTEIN 5 NUCLEOLAR PROTEIN NOP5 NOP58"/>
    <property type="match status" value="1"/>
</dbReference>
<dbReference type="Gene3D" id="1.10.287.4070">
    <property type="match status" value="1"/>
</dbReference>